<name>A0AAV1X0I7_LUPLU</name>
<organism evidence="9 10">
    <name type="scientific">Lupinus luteus</name>
    <name type="common">European yellow lupine</name>
    <dbReference type="NCBI Taxonomy" id="3873"/>
    <lineage>
        <taxon>Eukaryota</taxon>
        <taxon>Viridiplantae</taxon>
        <taxon>Streptophyta</taxon>
        <taxon>Embryophyta</taxon>
        <taxon>Tracheophyta</taxon>
        <taxon>Spermatophyta</taxon>
        <taxon>Magnoliopsida</taxon>
        <taxon>eudicotyledons</taxon>
        <taxon>Gunneridae</taxon>
        <taxon>Pentapetalae</taxon>
        <taxon>rosids</taxon>
        <taxon>fabids</taxon>
        <taxon>Fabales</taxon>
        <taxon>Fabaceae</taxon>
        <taxon>Papilionoideae</taxon>
        <taxon>50 kb inversion clade</taxon>
        <taxon>genistoids sensu lato</taxon>
        <taxon>core genistoids</taxon>
        <taxon>Genisteae</taxon>
        <taxon>Lupinus</taxon>
    </lineage>
</organism>
<dbReference type="GO" id="GO:0005576">
    <property type="term" value="C:extracellular region"/>
    <property type="evidence" value="ECO:0007669"/>
    <property type="project" value="UniProtKB-SubCell"/>
</dbReference>
<evidence type="ECO:0000256" key="6">
    <source>
        <dbReference type="ARBA" id="ARBA00022963"/>
    </source>
</evidence>
<comment type="subcellular location">
    <subcellularLocation>
        <location evidence="1">Secreted</location>
    </subcellularLocation>
</comment>
<evidence type="ECO:0000256" key="8">
    <source>
        <dbReference type="SAM" id="SignalP"/>
    </source>
</evidence>
<evidence type="ECO:0000256" key="5">
    <source>
        <dbReference type="ARBA" id="ARBA00022801"/>
    </source>
</evidence>
<keyword evidence="10" id="KW-1185">Reference proteome</keyword>
<evidence type="ECO:0000256" key="7">
    <source>
        <dbReference type="ARBA" id="ARBA00023098"/>
    </source>
</evidence>
<accession>A0AAV1X0I7</accession>
<feature type="signal peptide" evidence="8">
    <location>
        <begin position="1"/>
        <end position="20"/>
    </location>
</feature>
<sequence length="385" mass="42613">MTSFKAFWVISFIAYQAFYAKVNGAKSHVPALYVFGDSGLDAGNNNNLKTLAKANVAPYGIDFNNIPTGRYTNGKTFADFIAIKLGLPFSPPYLGVPEFGRYLVTTGVNYASGACGILNDTKFGECLSLDKQIEYFTSTVMKDLPKHFENKDKLKHHISKSIYLIVIGSNDYSLNYFQHENMEPEEFADYLLEELASKIKTIYDLGARKFVVGTANQLGCSPSQFCNETINRKVKPSSDKLPVVIQKLQKQLSGSSFVYVDSFNFFNRIRNAPKKYAYQAFYAKVNGAKSHVPALYVFGDSGLDAGNNNNLKTLAKANVAPYGIDFNNIPTGRYTNGKTFADFIAIKLSLPFSPPYLGVPEFGRYLVTTGVNYASGRMFVIGQAN</sequence>
<reference evidence="9 10" key="1">
    <citation type="submission" date="2024-03" db="EMBL/GenBank/DDBJ databases">
        <authorList>
            <person name="Martinez-Hernandez J."/>
        </authorList>
    </citation>
    <scope>NUCLEOTIDE SEQUENCE [LARGE SCALE GENOMIC DNA]</scope>
</reference>
<evidence type="ECO:0000313" key="9">
    <source>
        <dbReference type="EMBL" id="CAL0315109.1"/>
    </source>
</evidence>
<dbReference type="InterPro" id="IPR001087">
    <property type="entry name" value="GDSL"/>
</dbReference>
<dbReference type="CDD" id="cd01837">
    <property type="entry name" value="SGNH_plant_lipase_like"/>
    <property type="match status" value="1"/>
</dbReference>
<dbReference type="GO" id="GO:0016042">
    <property type="term" value="P:lipid catabolic process"/>
    <property type="evidence" value="ECO:0007669"/>
    <property type="project" value="UniProtKB-KW"/>
</dbReference>
<dbReference type="AlphaFoldDB" id="A0AAV1X0I7"/>
<evidence type="ECO:0000313" key="10">
    <source>
        <dbReference type="Proteomes" id="UP001497480"/>
    </source>
</evidence>
<protein>
    <submittedName>
        <fullName evidence="9">Uncharacterized protein</fullName>
    </submittedName>
</protein>
<feature type="chain" id="PRO_5043427121" evidence="8">
    <location>
        <begin position="21"/>
        <end position="385"/>
    </location>
</feature>
<dbReference type="InterPro" id="IPR036514">
    <property type="entry name" value="SGNH_hydro_sf"/>
</dbReference>
<comment type="caution">
    <text evidence="9">The sequence shown here is derived from an EMBL/GenBank/DDBJ whole genome shotgun (WGS) entry which is preliminary data.</text>
</comment>
<keyword evidence="4 8" id="KW-0732">Signal</keyword>
<keyword evidence="7" id="KW-0443">Lipid metabolism</keyword>
<proteinExistence type="inferred from homology"/>
<dbReference type="Pfam" id="PF00657">
    <property type="entry name" value="Lipase_GDSL"/>
    <property type="match status" value="1"/>
</dbReference>
<dbReference type="GO" id="GO:0016788">
    <property type="term" value="F:hydrolase activity, acting on ester bonds"/>
    <property type="evidence" value="ECO:0007669"/>
    <property type="project" value="InterPro"/>
</dbReference>
<keyword evidence="3" id="KW-0964">Secreted</keyword>
<gene>
    <name evidence="9" type="ORF">LLUT_LOCUS16169</name>
</gene>
<dbReference type="InterPro" id="IPR051238">
    <property type="entry name" value="GDSL_esterase/lipase"/>
</dbReference>
<dbReference type="PANTHER" id="PTHR45650:SF14">
    <property type="entry name" value="GDSL ESTERASE_LIPASE 7-LIKE"/>
    <property type="match status" value="1"/>
</dbReference>
<evidence type="ECO:0000256" key="3">
    <source>
        <dbReference type="ARBA" id="ARBA00022525"/>
    </source>
</evidence>
<evidence type="ECO:0000256" key="2">
    <source>
        <dbReference type="ARBA" id="ARBA00008668"/>
    </source>
</evidence>
<dbReference type="InterPro" id="IPR035669">
    <property type="entry name" value="SGNH_plant_lipase-like"/>
</dbReference>
<keyword evidence="6" id="KW-0442">Lipid degradation</keyword>
<keyword evidence="5" id="KW-0378">Hydrolase</keyword>
<dbReference type="EMBL" id="CAXHTB010000011">
    <property type="protein sequence ID" value="CAL0315109.1"/>
    <property type="molecule type" value="Genomic_DNA"/>
</dbReference>
<dbReference type="Gene3D" id="3.40.50.1110">
    <property type="entry name" value="SGNH hydrolase"/>
    <property type="match status" value="2"/>
</dbReference>
<dbReference type="Proteomes" id="UP001497480">
    <property type="component" value="Unassembled WGS sequence"/>
</dbReference>
<dbReference type="PANTHER" id="PTHR45650">
    <property type="entry name" value="GDSL-LIKE LIPASE/ACYLHYDROLASE-RELATED"/>
    <property type="match status" value="1"/>
</dbReference>
<comment type="similarity">
    <text evidence="2">Belongs to the 'GDSL' lipolytic enzyme family.</text>
</comment>
<evidence type="ECO:0000256" key="4">
    <source>
        <dbReference type="ARBA" id="ARBA00022729"/>
    </source>
</evidence>
<evidence type="ECO:0000256" key="1">
    <source>
        <dbReference type="ARBA" id="ARBA00004613"/>
    </source>
</evidence>